<protein>
    <submittedName>
        <fullName evidence="2">Uncharacterized protein</fullName>
    </submittedName>
</protein>
<evidence type="ECO:0000256" key="1">
    <source>
        <dbReference type="SAM" id="MobiDB-lite"/>
    </source>
</evidence>
<organism evidence="2 3">
    <name type="scientific">Corallococcus aberystwythensis</name>
    <dbReference type="NCBI Taxonomy" id="2316722"/>
    <lineage>
        <taxon>Bacteria</taxon>
        <taxon>Pseudomonadati</taxon>
        <taxon>Myxococcota</taxon>
        <taxon>Myxococcia</taxon>
        <taxon>Myxococcales</taxon>
        <taxon>Cystobacterineae</taxon>
        <taxon>Myxococcaceae</taxon>
        <taxon>Corallococcus</taxon>
    </lineage>
</organism>
<gene>
    <name evidence="2" type="ORF">D7W81_35755</name>
</gene>
<comment type="caution">
    <text evidence="2">The sequence shown here is derived from an EMBL/GenBank/DDBJ whole genome shotgun (WGS) entry which is preliminary data.</text>
</comment>
<dbReference type="EMBL" id="RAWK01000318">
    <property type="protein sequence ID" value="RKH55680.1"/>
    <property type="molecule type" value="Genomic_DNA"/>
</dbReference>
<sequence length="68" mass="6514">MAPARERSGARAPGRHVPAGIRAGVGPARLGRPAGAGAGGVGVPGRGRGRGPRGGTRGGASVVQRRAA</sequence>
<reference evidence="3" key="1">
    <citation type="submission" date="2018-09" db="EMBL/GenBank/DDBJ databases">
        <authorList>
            <person name="Livingstone P.G."/>
            <person name="Whitworth D.E."/>
        </authorList>
    </citation>
    <scope>NUCLEOTIDE SEQUENCE [LARGE SCALE GENOMIC DNA]</scope>
    <source>
        <strain evidence="3">AB050A</strain>
    </source>
</reference>
<feature type="compositionally biased region" description="Gly residues" evidence="1">
    <location>
        <begin position="34"/>
        <end position="58"/>
    </location>
</feature>
<feature type="compositionally biased region" description="Low complexity" evidence="1">
    <location>
        <begin position="22"/>
        <end position="33"/>
    </location>
</feature>
<dbReference type="AlphaFoldDB" id="A0A3A8PKA1"/>
<name>A0A3A8PKA1_9BACT</name>
<accession>A0A3A8PKA1</accession>
<evidence type="ECO:0000313" key="3">
    <source>
        <dbReference type="Proteomes" id="UP000267003"/>
    </source>
</evidence>
<proteinExistence type="predicted"/>
<keyword evidence="3" id="KW-1185">Reference proteome</keyword>
<evidence type="ECO:0000313" key="2">
    <source>
        <dbReference type="EMBL" id="RKH55680.1"/>
    </source>
</evidence>
<dbReference type="Proteomes" id="UP000267003">
    <property type="component" value="Unassembled WGS sequence"/>
</dbReference>
<feature type="region of interest" description="Disordered" evidence="1">
    <location>
        <begin position="1"/>
        <end position="68"/>
    </location>
</feature>